<dbReference type="EMBL" id="CP042189">
    <property type="protein sequence ID" value="QDS71131.1"/>
    <property type="molecule type" value="Genomic_DNA"/>
</dbReference>
<gene>
    <name evidence="1" type="ORF">FKW77_009848</name>
</gene>
<dbReference type="Proteomes" id="UP000316270">
    <property type="component" value="Chromosome 5"/>
</dbReference>
<keyword evidence="2" id="KW-1185">Reference proteome</keyword>
<sequence>MSAPLRHNAANAPKKNFTDLPIELRQKILLYSFDNTYKREPSYQHHDYRDRAIRPVSSRPYIVFHLCDDLSTLQSRQADWFMKCSGSFNRSWRDHLFRQQVAMSLDIFENDFETWASGLRMVVGDEDMEWVEKKWRREFGEMVVKIEGMDGLCCGDCGRLRECKWLSINSWATYCREVLGS</sequence>
<proteinExistence type="predicted"/>
<accession>A0A517L670</accession>
<organism evidence="1 2">
    <name type="scientific">Venturia effusa</name>
    <dbReference type="NCBI Taxonomy" id="50376"/>
    <lineage>
        <taxon>Eukaryota</taxon>
        <taxon>Fungi</taxon>
        <taxon>Dikarya</taxon>
        <taxon>Ascomycota</taxon>
        <taxon>Pezizomycotina</taxon>
        <taxon>Dothideomycetes</taxon>
        <taxon>Pleosporomycetidae</taxon>
        <taxon>Venturiales</taxon>
        <taxon>Venturiaceae</taxon>
        <taxon>Venturia</taxon>
    </lineage>
</organism>
<dbReference type="AlphaFoldDB" id="A0A517L670"/>
<reference evidence="1 2" key="1">
    <citation type="submission" date="2019-07" db="EMBL/GenBank/DDBJ databases">
        <title>Finished genome of Venturia effusa.</title>
        <authorList>
            <person name="Young C.A."/>
            <person name="Cox M.P."/>
            <person name="Ganley A.R.D."/>
            <person name="David W.J."/>
        </authorList>
    </citation>
    <scope>NUCLEOTIDE SEQUENCE [LARGE SCALE GENOMIC DNA]</scope>
    <source>
        <strain evidence="2">albino</strain>
    </source>
</reference>
<name>A0A517L670_9PEZI</name>
<protein>
    <submittedName>
        <fullName evidence="1">Uncharacterized protein</fullName>
    </submittedName>
</protein>
<evidence type="ECO:0000313" key="1">
    <source>
        <dbReference type="EMBL" id="QDS71131.1"/>
    </source>
</evidence>
<evidence type="ECO:0000313" key="2">
    <source>
        <dbReference type="Proteomes" id="UP000316270"/>
    </source>
</evidence>